<proteinExistence type="predicted"/>
<sequence>MEFRNLTPYPAMAFDALDQHDQRFHVVVMRLTFALQPDGQLLLAPEQTPLVTSDEYYGELNRSSVRQESDLAPYKPHTDVIVVADAHAPQGRAAREFEVAIKINGAPVAPDLPPQPFGLNPFQPASPERMAQWRQECARLTEQARQGPLIFAKTLLVTGPREWRKRSALLRALSLFVLPAWKLGTPQAITTLPLRYEYAYGGENKILETEPAAARVNKKHRLPGRKPLPESAPDGDMQKAIAHAVHEHNPIGLGFAEDWYLRATKTTRVPAPQIQALNQPPLRFGEACMPAGLGIVGRAWQPRLHFAGTYDQQWLEGRHPGLPADFDFAYWNAAPADQQVIPHLDGDETITLSNLCPAFAATAQDAAGNTLLSFALPGHLPFVLVRFEDGRIGELAAKLDTVIVDVAPIPNSPDKKPSVVCVWRATVACSPDVRVLEARMLSRAEADALREAAQDPASPPSASLPNPSLPTNV</sequence>
<accession>A0AAE4G885</accession>
<dbReference type="EMBL" id="JAVRAA010000004">
    <property type="protein sequence ID" value="MDT0336944.1"/>
    <property type="molecule type" value="Genomic_DNA"/>
</dbReference>
<name>A0AAE4G885_9BURK</name>
<dbReference type="RefSeq" id="WP_310837916.1">
    <property type="nucleotide sequence ID" value="NZ_JAVLSM010000009.1"/>
</dbReference>
<dbReference type="Pfam" id="PF09937">
    <property type="entry name" value="DUF2169"/>
    <property type="match status" value="1"/>
</dbReference>
<evidence type="ECO:0000256" key="1">
    <source>
        <dbReference type="SAM" id="MobiDB-lite"/>
    </source>
</evidence>
<evidence type="ECO:0000313" key="3">
    <source>
        <dbReference type="EMBL" id="MDT0336944.1"/>
    </source>
</evidence>
<feature type="region of interest" description="Disordered" evidence="1">
    <location>
        <begin position="447"/>
        <end position="473"/>
    </location>
</feature>
<gene>
    <name evidence="3" type="ORF">RJN63_08915</name>
</gene>
<reference evidence="3" key="1">
    <citation type="submission" date="2023-02" db="EMBL/GenBank/DDBJ databases">
        <title>Description of Herbaspirillum huttiense subsp. nephrolepsisexaltata and Herbaspirillum huttiense subsp. lycopersicon.</title>
        <authorList>
            <person name="Poudel M."/>
            <person name="Sharma A."/>
            <person name="Goss E."/>
            <person name="Tapia J.H."/>
            <person name="Harmon C.M."/>
            <person name="Jones J.B."/>
        </authorList>
    </citation>
    <scope>NUCLEOTIDE SEQUENCE</scope>
    <source>
        <strain evidence="3">NC40101</strain>
    </source>
</reference>
<organism evidence="3">
    <name type="scientific">Herbaspirillum huttiense subsp. nephrolepidis</name>
    <dbReference type="NCBI Taxonomy" id="3075126"/>
    <lineage>
        <taxon>Bacteria</taxon>
        <taxon>Pseudomonadati</taxon>
        <taxon>Pseudomonadota</taxon>
        <taxon>Betaproteobacteria</taxon>
        <taxon>Burkholderiales</taxon>
        <taxon>Oxalobacteraceae</taxon>
        <taxon>Herbaspirillum</taxon>
    </lineage>
</organism>
<dbReference type="InterPro" id="IPR018683">
    <property type="entry name" value="DUF2169"/>
</dbReference>
<comment type="caution">
    <text evidence="3">The sequence shown here is derived from an EMBL/GenBank/DDBJ whole genome shotgun (WGS) entry which is preliminary data.</text>
</comment>
<evidence type="ECO:0000259" key="2">
    <source>
        <dbReference type="Pfam" id="PF09937"/>
    </source>
</evidence>
<feature type="region of interest" description="Disordered" evidence="1">
    <location>
        <begin position="216"/>
        <end position="235"/>
    </location>
</feature>
<feature type="compositionally biased region" description="Low complexity" evidence="1">
    <location>
        <begin position="460"/>
        <end position="473"/>
    </location>
</feature>
<dbReference type="AlphaFoldDB" id="A0AAE4G885"/>
<protein>
    <submittedName>
        <fullName evidence="3">DUF2169 domain-containing protein</fullName>
    </submittedName>
</protein>
<feature type="domain" description="DUF2169" evidence="2">
    <location>
        <begin position="23"/>
        <end position="405"/>
    </location>
</feature>